<name>A0A5M7C3M7_SACHI</name>
<gene>
    <name evidence="2" type="ORF">F1721_09775</name>
</gene>
<dbReference type="EMBL" id="VWPH01000004">
    <property type="protein sequence ID" value="KAA5835077.1"/>
    <property type="molecule type" value="Genomic_DNA"/>
</dbReference>
<dbReference type="InterPro" id="IPR008928">
    <property type="entry name" value="6-hairpin_glycosidase_sf"/>
</dbReference>
<dbReference type="RefSeq" id="WP_150066273.1">
    <property type="nucleotide sequence ID" value="NZ_JBEPDJ010000002.1"/>
</dbReference>
<dbReference type="AlphaFoldDB" id="A0A5M7C3M7"/>
<dbReference type="Pfam" id="PF07944">
    <property type="entry name" value="Beta-AFase-like_GH127_cat"/>
    <property type="match status" value="1"/>
</dbReference>
<evidence type="ECO:0000313" key="2">
    <source>
        <dbReference type="EMBL" id="KAA5835077.1"/>
    </source>
</evidence>
<dbReference type="Proteomes" id="UP000323946">
    <property type="component" value="Unassembled WGS sequence"/>
</dbReference>
<sequence length="333" mass="36159">MNLKSASARAADWLVAHQRADGALPSRTPVVESCYKGMWSLHVAGHTQAAMRVADYVGSLLQADGDIPQPREERFFLDVHYLYANGYLTIGAHILGRFDLSAKLMSFVETMQNPVTGGFRSHGPGVPGDGRCDSVSTSISGLAALYTGRLAVAKSAAEFVHALWKNQPDPDTAFHAVTDSEGRVLTSEDAVAVAVRKAEGDWYFIGLPCLFLTALHEATGEQKHLDLAVELMDYMDQRCNEDAFLDSSCGKAGVAAAMLHRLTGTPRYREIAEQIGELLASRQSAHGYWAEEETADVSELDWSDLDMTAEYVLWLDLIGRNLAGAVRPGAGAR</sequence>
<proteinExistence type="predicted"/>
<dbReference type="OrthoDB" id="581309at2"/>
<organism evidence="2 3">
    <name type="scientific">Saccharopolyspora hirsuta</name>
    <dbReference type="NCBI Taxonomy" id="1837"/>
    <lineage>
        <taxon>Bacteria</taxon>
        <taxon>Bacillati</taxon>
        <taxon>Actinomycetota</taxon>
        <taxon>Actinomycetes</taxon>
        <taxon>Pseudonocardiales</taxon>
        <taxon>Pseudonocardiaceae</taxon>
        <taxon>Saccharopolyspora</taxon>
    </lineage>
</organism>
<dbReference type="GO" id="GO:0005975">
    <property type="term" value="P:carbohydrate metabolic process"/>
    <property type="evidence" value="ECO:0007669"/>
    <property type="project" value="InterPro"/>
</dbReference>
<dbReference type="InterPro" id="IPR012878">
    <property type="entry name" value="Beta-AFase-like_GH127_cat"/>
</dbReference>
<evidence type="ECO:0000313" key="3">
    <source>
        <dbReference type="Proteomes" id="UP000323946"/>
    </source>
</evidence>
<comment type="caution">
    <text evidence="2">The sequence shown here is derived from an EMBL/GenBank/DDBJ whole genome shotgun (WGS) entry which is preliminary data.</text>
</comment>
<feature type="domain" description="Non-reducing end beta-L-arabinofuranosidase-like GH127 catalytic" evidence="1">
    <location>
        <begin position="137"/>
        <end position="275"/>
    </location>
</feature>
<evidence type="ECO:0000259" key="1">
    <source>
        <dbReference type="Pfam" id="PF07944"/>
    </source>
</evidence>
<keyword evidence="3" id="KW-1185">Reference proteome</keyword>
<dbReference type="Gene3D" id="1.50.10.20">
    <property type="match status" value="2"/>
</dbReference>
<protein>
    <recommendedName>
        <fullName evidence="1">Non-reducing end beta-L-arabinofuranosidase-like GH127 catalytic domain-containing protein</fullName>
    </recommendedName>
</protein>
<accession>A0A5M7C3M7</accession>
<dbReference type="SUPFAM" id="SSF48208">
    <property type="entry name" value="Six-hairpin glycosidases"/>
    <property type="match status" value="1"/>
</dbReference>
<reference evidence="2 3" key="1">
    <citation type="submission" date="2019-09" db="EMBL/GenBank/DDBJ databases">
        <title>Draft genome sequence of the thermophilic Saccharopolyspora hirsuta VKM Ac-666T.</title>
        <authorList>
            <person name="Lobastova T.G."/>
            <person name="Fokina V."/>
            <person name="Bragin E.Y."/>
            <person name="Shtratnikova V.Y."/>
            <person name="Starodumova I.P."/>
            <person name="Tarlachkov S.V."/>
            <person name="Donova M.V."/>
        </authorList>
    </citation>
    <scope>NUCLEOTIDE SEQUENCE [LARGE SCALE GENOMIC DNA]</scope>
    <source>
        <strain evidence="2 3">VKM Ac-666</strain>
    </source>
</reference>